<protein>
    <submittedName>
        <fullName evidence="3">Uncharacterized protein</fullName>
    </submittedName>
</protein>
<evidence type="ECO:0000313" key="3">
    <source>
        <dbReference type="EnsemblPlants" id="Pp3c25_15300V3.2"/>
    </source>
</evidence>
<feature type="region of interest" description="Disordered" evidence="1">
    <location>
        <begin position="274"/>
        <end position="293"/>
    </location>
</feature>
<reference evidence="3" key="3">
    <citation type="submission" date="2020-12" db="UniProtKB">
        <authorList>
            <consortium name="EnsemblPlants"/>
        </authorList>
    </citation>
    <scope>IDENTIFICATION</scope>
</reference>
<proteinExistence type="predicted"/>
<reference evidence="3 4" key="1">
    <citation type="journal article" date="2008" name="Science">
        <title>The Physcomitrella genome reveals evolutionary insights into the conquest of land by plants.</title>
        <authorList>
            <person name="Rensing S."/>
            <person name="Lang D."/>
            <person name="Zimmer A."/>
            <person name="Terry A."/>
            <person name="Salamov A."/>
            <person name="Shapiro H."/>
            <person name="Nishiyama T."/>
            <person name="Perroud P.-F."/>
            <person name="Lindquist E."/>
            <person name="Kamisugi Y."/>
            <person name="Tanahashi T."/>
            <person name="Sakakibara K."/>
            <person name="Fujita T."/>
            <person name="Oishi K."/>
            <person name="Shin-I T."/>
            <person name="Kuroki Y."/>
            <person name="Toyoda A."/>
            <person name="Suzuki Y."/>
            <person name="Hashimoto A."/>
            <person name="Yamaguchi K."/>
            <person name="Sugano A."/>
            <person name="Kohara Y."/>
            <person name="Fujiyama A."/>
            <person name="Anterola A."/>
            <person name="Aoki S."/>
            <person name="Ashton N."/>
            <person name="Barbazuk W.B."/>
            <person name="Barker E."/>
            <person name="Bennetzen J."/>
            <person name="Bezanilla M."/>
            <person name="Blankenship R."/>
            <person name="Cho S.H."/>
            <person name="Dutcher S."/>
            <person name="Estelle M."/>
            <person name="Fawcett J.A."/>
            <person name="Gundlach H."/>
            <person name="Hanada K."/>
            <person name="Heyl A."/>
            <person name="Hicks K.A."/>
            <person name="Hugh J."/>
            <person name="Lohr M."/>
            <person name="Mayer K."/>
            <person name="Melkozernov A."/>
            <person name="Murata T."/>
            <person name="Nelson D."/>
            <person name="Pils B."/>
            <person name="Prigge M."/>
            <person name="Reiss B."/>
            <person name="Renner T."/>
            <person name="Rombauts S."/>
            <person name="Rushton P."/>
            <person name="Sanderfoot A."/>
            <person name="Schween G."/>
            <person name="Shiu S.-H."/>
            <person name="Stueber K."/>
            <person name="Theodoulou F.L."/>
            <person name="Tu H."/>
            <person name="Van de Peer Y."/>
            <person name="Verrier P.J."/>
            <person name="Waters E."/>
            <person name="Wood A."/>
            <person name="Yang L."/>
            <person name="Cove D."/>
            <person name="Cuming A."/>
            <person name="Hasebe M."/>
            <person name="Lucas S."/>
            <person name="Mishler D.B."/>
            <person name="Reski R."/>
            <person name="Grigoriev I."/>
            <person name="Quatrano R.S."/>
            <person name="Boore J.L."/>
        </authorList>
    </citation>
    <scope>NUCLEOTIDE SEQUENCE [LARGE SCALE GENOMIC DNA]</scope>
    <source>
        <strain evidence="3 4">cv. Gransden 2004</strain>
    </source>
</reference>
<organism evidence="3 4">
    <name type="scientific">Physcomitrium patens</name>
    <name type="common">Spreading-leaved earth moss</name>
    <name type="synonym">Physcomitrella patens</name>
    <dbReference type="NCBI Taxonomy" id="3218"/>
    <lineage>
        <taxon>Eukaryota</taxon>
        <taxon>Viridiplantae</taxon>
        <taxon>Streptophyta</taxon>
        <taxon>Embryophyta</taxon>
        <taxon>Bryophyta</taxon>
        <taxon>Bryophytina</taxon>
        <taxon>Bryopsida</taxon>
        <taxon>Funariidae</taxon>
        <taxon>Funariales</taxon>
        <taxon>Funariaceae</taxon>
        <taxon>Physcomitrium</taxon>
    </lineage>
</organism>
<name>A0A7I4CZD8_PHYPA</name>
<keyword evidence="4" id="KW-1185">Reference proteome</keyword>
<keyword evidence="2" id="KW-1133">Transmembrane helix</keyword>
<dbReference type="EnsemblPlants" id="Pp3c25_15300V3.2">
    <property type="protein sequence ID" value="Pp3c25_15300V3.2"/>
    <property type="gene ID" value="Pp3c25_15300"/>
</dbReference>
<dbReference type="PANTHER" id="PTHR33868:SF2">
    <property type="entry name" value="EXPRESSED PROTEIN"/>
    <property type="match status" value="1"/>
</dbReference>
<evidence type="ECO:0000256" key="1">
    <source>
        <dbReference type="SAM" id="MobiDB-lite"/>
    </source>
</evidence>
<sequence length="596" mass="66102">MIHIRTSMHGCHRICNGFSGNICAETTRAPTIKQRFVMWWDYLMAAAESHAICQRAAEKRAVQEDTAKAPKLAHRPSLKAQDSYSSFGNSCGSMDTKVDLPRQISSSAHRDYRSEYLGVEDVLLSQFKPRLQDIVAERSCTKLGISAGYIGVPSEYSVSNEVDLGWQFVLDPKPKLVDVSETKMRDKNLEGDDISPPLVEEGGEGVPTDDDEANNLSLVAHVMLPKTVQEFTSQPSTSSFESEERPEKLENMWIRRIEEAEDLILTGQSTKCLPTPISASTNTRSPNAGSSWRTSDKEALAVFVAQKSLEMVENCDLPTPRSGFKFKASLDGWEVLEEGPHDISKSLDRDLLSSVFQGGKLSYPEDLGMQASSRMYSKSESHATPFLLATGEHLNISNAPAQELISKNYSADNRNTSCSGGGGVVGSSSSKHTCPLVEALCHSQTRAREAELKVEQTKREYRKLSQLFFREASLSLTYRHWIASLQAENAWLKVCVQNRHGAVWVKHFTSTSAGLDHLSENSRKHFEKGSIHRQMLKYFSTVLRCRDPSAPVRNVGGDRRTKIVLSYAIGLAFALGLTLAGTSLKLGWMDSMILHF</sequence>
<dbReference type="PANTHER" id="PTHR33868">
    <property type="entry name" value="EXPRESSED PROTEIN"/>
    <property type="match status" value="1"/>
</dbReference>
<evidence type="ECO:0000313" key="4">
    <source>
        <dbReference type="Proteomes" id="UP000006727"/>
    </source>
</evidence>
<feature type="transmembrane region" description="Helical" evidence="2">
    <location>
        <begin position="564"/>
        <end position="588"/>
    </location>
</feature>
<dbReference type="AlphaFoldDB" id="A0A7I4CZD8"/>
<dbReference type="EMBL" id="ABEU02000025">
    <property type="status" value="NOT_ANNOTATED_CDS"/>
    <property type="molecule type" value="Genomic_DNA"/>
</dbReference>
<dbReference type="Proteomes" id="UP000006727">
    <property type="component" value="Chromosome 25"/>
</dbReference>
<evidence type="ECO:0000256" key="2">
    <source>
        <dbReference type="SAM" id="Phobius"/>
    </source>
</evidence>
<dbReference type="Gramene" id="Pp3c25_15300V3.2">
    <property type="protein sequence ID" value="Pp3c25_15300V3.2"/>
    <property type="gene ID" value="Pp3c25_15300"/>
</dbReference>
<accession>A0A7I4CZD8</accession>
<reference evidence="3 4" key="2">
    <citation type="journal article" date="2018" name="Plant J.">
        <title>The Physcomitrella patens chromosome-scale assembly reveals moss genome structure and evolution.</title>
        <authorList>
            <person name="Lang D."/>
            <person name="Ullrich K.K."/>
            <person name="Murat F."/>
            <person name="Fuchs J."/>
            <person name="Jenkins J."/>
            <person name="Haas F.B."/>
            <person name="Piednoel M."/>
            <person name="Gundlach H."/>
            <person name="Van Bel M."/>
            <person name="Meyberg R."/>
            <person name="Vives C."/>
            <person name="Morata J."/>
            <person name="Symeonidi A."/>
            <person name="Hiss M."/>
            <person name="Muchero W."/>
            <person name="Kamisugi Y."/>
            <person name="Saleh O."/>
            <person name="Blanc G."/>
            <person name="Decker E.L."/>
            <person name="van Gessel N."/>
            <person name="Grimwood J."/>
            <person name="Hayes R.D."/>
            <person name="Graham S.W."/>
            <person name="Gunter L.E."/>
            <person name="McDaniel S.F."/>
            <person name="Hoernstein S.N.W."/>
            <person name="Larsson A."/>
            <person name="Li F.W."/>
            <person name="Perroud P.F."/>
            <person name="Phillips J."/>
            <person name="Ranjan P."/>
            <person name="Rokshar D.S."/>
            <person name="Rothfels C.J."/>
            <person name="Schneider L."/>
            <person name="Shu S."/>
            <person name="Stevenson D.W."/>
            <person name="Thummler F."/>
            <person name="Tillich M."/>
            <person name="Villarreal Aguilar J.C."/>
            <person name="Widiez T."/>
            <person name="Wong G.K."/>
            <person name="Wymore A."/>
            <person name="Zhang Y."/>
            <person name="Zimmer A.D."/>
            <person name="Quatrano R.S."/>
            <person name="Mayer K.F.X."/>
            <person name="Goodstein D."/>
            <person name="Casacuberta J.M."/>
            <person name="Vandepoele K."/>
            <person name="Reski R."/>
            <person name="Cuming A.C."/>
            <person name="Tuskan G.A."/>
            <person name="Maumus F."/>
            <person name="Salse J."/>
            <person name="Schmutz J."/>
            <person name="Rensing S.A."/>
        </authorList>
    </citation>
    <scope>NUCLEOTIDE SEQUENCE [LARGE SCALE GENOMIC DNA]</scope>
    <source>
        <strain evidence="3 4">cv. Gransden 2004</strain>
    </source>
</reference>
<dbReference type="FunCoup" id="A0A7I4CZD8">
    <property type="interactions" value="976"/>
</dbReference>
<keyword evidence="2" id="KW-0472">Membrane</keyword>
<keyword evidence="2" id="KW-0812">Transmembrane</keyword>
<dbReference type="InParanoid" id="A0A7I4CZD8"/>